<dbReference type="OrthoDB" id="9792889at2"/>
<dbReference type="CDD" id="cd06550">
    <property type="entry name" value="TM_ABC_iron-siderophores_like"/>
    <property type="match status" value="1"/>
</dbReference>
<keyword evidence="10" id="KW-1185">Reference proteome</keyword>
<dbReference type="InterPro" id="IPR000522">
    <property type="entry name" value="ABC_transptr_permease_BtuC"/>
</dbReference>
<dbReference type="PANTHER" id="PTHR30472">
    <property type="entry name" value="FERRIC ENTEROBACTIN TRANSPORT SYSTEM PERMEASE PROTEIN"/>
    <property type="match status" value="1"/>
</dbReference>
<keyword evidence="6 8" id="KW-1133">Transmembrane helix</keyword>
<dbReference type="AlphaFoldDB" id="F5YR07"/>
<dbReference type="InterPro" id="IPR037294">
    <property type="entry name" value="ABC_BtuC-like"/>
</dbReference>
<dbReference type="STRING" id="545694.TREPR_3616"/>
<evidence type="ECO:0000256" key="2">
    <source>
        <dbReference type="ARBA" id="ARBA00007935"/>
    </source>
</evidence>
<comment type="subcellular location">
    <subcellularLocation>
        <location evidence="1">Cell membrane</location>
        <topology evidence="1">Multi-pass membrane protein</topology>
    </subcellularLocation>
</comment>
<comment type="similarity">
    <text evidence="2">Belongs to the binding-protein-dependent transport system permease family. FecCD subfamily.</text>
</comment>
<reference evidence="9 10" key="2">
    <citation type="journal article" date="2011" name="ISME J.">
        <title>RNA-seq reveals cooperative metabolic interactions between two termite-gut spirochete species in co-culture.</title>
        <authorList>
            <person name="Rosenthal A.Z."/>
            <person name="Matson E.G."/>
            <person name="Eldar A."/>
            <person name="Leadbetter J.R."/>
        </authorList>
    </citation>
    <scope>NUCLEOTIDE SEQUENCE [LARGE SCALE GENOMIC DNA]</scope>
    <source>
        <strain evidence="10">ATCC BAA-887 / DSM 12427 / ZAS-2</strain>
    </source>
</reference>
<feature type="transmembrane region" description="Helical" evidence="8">
    <location>
        <begin position="320"/>
        <end position="339"/>
    </location>
</feature>
<keyword evidence="4" id="KW-1003">Cell membrane</keyword>
<dbReference type="Proteomes" id="UP000009223">
    <property type="component" value="Chromosome"/>
</dbReference>
<evidence type="ECO:0000256" key="4">
    <source>
        <dbReference type="ARBA" id="ARBA00022475"/>
    </source>
</evidence>
<evidence type="ECO:0000313" key="10">
    <source>
        <dbReference type="Proteomes" id="UP000009223"/>
    </source>
</evidence>
<accession>F5YR07</accession>
<feature type="transmembrane region" description="Helical" evidence="8">
    <location>
        <begin position="290"/>
        <end position="308"/>
    </location>
</feature>
<dbReference type="GO" id="GO:0033214">
    <property type="term" value="P:siderophore-iron import into cell"/>
    <property type="evidence" value="ECO:0007669"/>
    <property type="project" value="TreeGrafter"/>
</dbReference>
<dbReference type="Pfam" id="PF01032">
    <property type="entry name" value="FecCD"/>
    <property type="match status" value="1"/>
</dbReference>
<evidence type="ECO:0000256" key="1">
    <source>
        <dbReference type="ARBA" id="ARBA00004651"/>
    </source>
</evidence>
<dbReference type="SUPFAM" id="SSF81345">
    <property type="entry name" value="ABC transporter involved in vitamin B12 uptake, BtuC"/>
    <property type="match status" value="1"/>
</dbReference>
<feature type="transmembrane region" description="Helical" evidence="8">
    <location>
        <begin position="252"/>
        <end position="278"/>
    </location>
</feature>
<gene>
    <name evidence="9" type="ordered locus">TREPR_3616</name>
</gene>
<dbReference type="FunFam" id="1.10.3470.10:FF:000001">
    <property type="entry name" value="Vitamin B12 ABC transporter permease BtuC"/>
    <property type="match status" value="1"/>
</dbReference>
<name>F5YR07_TREPZ</name>
<dbReference type="Gene3D" id="1.10.3470.10">
    <property type="entry name" value="ABC transporter involved in vitamin B12 uptake, BtuC"/>
    <property type="match status" value="1"/>
</dbReference>
<dbReference type="eggNOG" id="COG0609">
    <property type="taxonomic scope" value="Bacteria"/>
</dbReference>
<keyword evidence="5 8" id="KW-0812">Transmembrane</keyword>
<evidence type="ECO:0000256" key="7">
    <source>
        <dbReference type="ARBA" id="ARBA00023136"/>
    </source>
</evidence>
<evidence type="ECO:0000256" key="8">
    <source>
        <dbReference type="SAM" id="Phobius"/>
    </source>
</evidence>
<protein>
    <submittedName>
        <fullName evidence="9">HmuU protein</fullName>
    </submittedName>
</protein>
<evidence type="ECO:0000256" key="3">
    <source>
        <dbReference type="ARBA" id="ARBA00022448"/>
    </source>
</evidence>
<reference evidence="10" key="1">
    <citation type="submission" date="2009-12" db="EMBL/GenBank/DDBJ databases">
        <title>Complete sequence of Treponema primitia strain ZAS-2.</title>
        <authorList>
            <person name="Tetu S.G."/>
            <person name="Matson E."/>
            <person name="Ren Q."/>
            <person name="Seshadri R."/>
            <person name="Elbourne L."/>
            <person name="Hassan K.A."/>
            <person name="Durkin A."/>
            <person name="Radune D."/>
            <person name="Mohamoud Y."/>
            <person name="Shay R."/>
            <person name="Jin S."/>
            <person name="Zhang X."/>
            <person name="Lucey K."/>
            <person name="Ballor N.R."/>
            <person name="Ottesen E."/>
            <person name="Rosenthal R."/>
            <person name="Allen A."/>
            <person name="Leadbetter J.R."/>
            <person name="Paulsen I.T."/>
        </authorList>
    </citation>
    <scope>NUCLEOTIDE SEQUENCE [LARGE SCALE GENOMIC DNA]</scope>
    <source>
        <strain evidence="10">ATCC BAA-887 / DSM 12427 / ZAS-2</strain>
    </source>
</reference>
<evidence type="ECO:0000313" key="9">
    <source>
        <dbReference type="EMBL" id="AEF83975.1"/>
    </source>
</evidence>
<feature type="transmembrane region" description="Helical" evidence="8">
    <location>
        <begin position="208"/>
        <end position="225"/>
    </location>
</feature>
<organism evidence="9 10">
    <name type="scientific">Treponema primitia (strain ATCC BAA-887 / DSM 12427 / ZAS-2)</name>
    <dbReference type="NCBI Taxonomy" id="545694"/>
    <lineage>
        <taxon>Bacteria</taxon>
        <taxon>Pseudomonadati</taxon>
        <taxon>Spirochaetota</taxon>
        <taxon>Spirochaetia</taxon>
        <taxon>Spirochaetales</taxon>
        <taxon>Treponemataceae</taxon>
        <taxon>Treponema</taxon>
    </lineage>
</organism>
<evidence type="ECO:0000256" key="6">
    <source>
        <dbReference type="ARBA" id="ARBA00022989"/>
    </source>
</evidence>
<feature type="transmembrane region" description="Helical" evidence="8">
    <location>
        <begin position="65"/>
        <end position="87"/>
    </location>
</feature>
<dbReference type="KEGG" id="tpi:TREPR_3616"/>
<sequence>MQKQGLKIPLSRRENAVLLSLTGLLVLAALGSLLVGRFNLSPAMLLKVFRARLTGKDPVPQADNIIFIIRLPRIFLAMLVGAALSLSGAAYQSLFKDPLVSPGVLGVTSGAGFGAALGILFSLPSVVIQSFAFIFGLITVAAVLSLTQFAGKGRNSTVILILTGTIMNALFSSVISFTKYVADADNKLPEITFWLMGSFARSGNNKNVLIMLGVLLVAGTVLFLLRWKINILSFSDEEARSMGVNTRQVRTVVILASTLLTAASVSLCGIISWVGLIIPHIARLLVGPNNQALFPVSLLGGALFMLLVDNCARALIPGELPVGVLVSFIGAPLFLYMLFCGKKEWL</sequence>
<dbReference type="RefSeq" id="WP_015706688.1">
    <property type="nucleotide sequence ID" value="NC_015578.1"/>
</dbReference>
<feature type="transmembrane region" description="Helical" evidence="8">
    <location>
        <begin position="127"/>
        <end position="146"/>
    </location>
</feature>
<evidence type="ECO:0000256" key="5">
    <source>
        <dbReference type="ARBA" id="ARBA00022692"/>
    </source>
</evidence>
<feature type="transmembrane region" description="Helical" evidence="8">
    <location>
        <begin position="158"/>
        <end position="178"/>
    </location>
</feature>
<keyword evidence="7 8" id="KW-0472">Membrane</keyword>
<feature type="transmembrane region" description="Helical" evidence="8">
    <location>
        <begin position="99"/>
        <end position="121"/>
    </location>
</feature>
<dbReference type="GO" id="GO:0022857">
    <property type="term" value="F:transmembrane transporter activity"/>
    <property type="evidence" value="ECO:0007669"/>
    <property type="project" value="InterPro"/>
</dbReference>
<dbReference type="GO" id="GO:0005886">
    <property type="term" value="C:plasma membrane"/>
    <property type="evidence" value="ECO:0007669"/>
    <property type="project" value="UniProtKB-SubCell"/>
</dbReference>
<proteinExistence type="inferred from homology"/>
<keyword evidence="3" id="KW-0813">Transport</keyword>
<dbReference type="PANTHER" id="PTHR30472:SF70">
    <property type="entry name" value="MOLYBDATE IMPORT SYSTEM PERMEASE PROTEIN MOLB"/>
    <property type="match status" value="1"/>
</dbReference>
<dbReference type="HOGENOM" id="CLU_013016_0_2_12"/>
<dbReference type="EMBL" id="CP001843">
    <property type="protein sequence ID" value="AEF83975.1"/>
    <property type="molecule type" value="Genomic_DNA"/>
</dbReference>